<keyword evidence="4" id="KW-0645">Protease</keyword>
<keyword evidence="4" id="KW-0121">Carboxypeptidase</keyword>
<dbReference type="PROSITE" id="PS51318">
    <property type="entry name" value="TAT"/>
    <property type="match status" value="1"/>
</dbReference>
<feature type="chain" id="PRO_5038972599" evidence="1">
    <location>
        <begin position="21"/>
        <end position="239"/>
    </location>
</feature>
<dbReference type="SUPFAM" id="SSF55166">
    <property type="entry name" value="Hedgehog/DD-peptidase"/>
    <property type="match status" value="1"/>
</dbReference>
<feature type="domain" description="Peptidoglycan binding-like" evidence="2">
    <location>
        <begin position="46"/>
        <end position="102"/>
    </location>
</feature>
<dbReference type="InterPro" id="IPR002477">
    <property type="entry name" value="Peptidoglycan-bd-like"/>
</dbReference>
<keyword evidence="4" id="KW-0378">Hydrolase</keyword>
<evidence type="ECO:0000313" key="5">
    <source>
        <dbReference type="Proteomes" id="UP000321617"/>
    </source>
</evidence>
<dbReference type="InterPro" id="IPR036366">
    <property type="entry name" value="PGBDSf"/>
</dbReference>
<evidence type="ECO:0000256" key="1">
    <source>
        <dbReference type="SAM" id="SignalP"/>
    </source>
</evidence>
<dbReference type="AlphaFoldDB" id="A0A562URC1"/>
<evidence type="ECO:0000259" key="2">
    <source>
        <dbReference type="Pfam" id="PF01471"/>
    </source>
</evidence>
<comment type="caution">
    <text evidence="4">The sequence shown here is derived from an EMBL/GenBank/DDBJ whole genome shotgun (WGS) entry which is preliminary data.</text>
</comment>
<dbReference type="InterPro" id="IPR006311">
    <property type="entry name" value="TAT_signal"/>
</dbReference>
<keyword evidence="1" id="KW-0732">Signal</keyword>
<dbReference type="RefSeq" id="WP_147142415.1">
    <property type="nucleotide sequence ID" value="NZ_BAABIJ010000004.1"/>
</dbReference>
<dbReference type="Gene3D" id="3.30.1380.10">
    <property type="match status" value="1"/>
</dbReference>
<dbReference type="InterPro" id="IPR009045">
    <property type="entry name" value="Zn_M74/Hedgehog-like"/>
</dbReference>
<reference evidence="4 5" key="1">
    <citation type="journal article" date="2013" name="Stand. Genomic Sci.">
        <title>Genomic Encyclopedia of Type Strains, Phase I: The one thousand microbial genomes (KMG-I) project.</title>
        <authorList>
            <person name="Kyrpides N.C."/>
            <person name="Woyke T."/>
            <person name="Eisen J.A."/>
            <person name="Garrity G."/>
            <person name="Lilburn T.G."/>
            <person name="Beck B.J."/>
            <person name="Whitman W.B."/>
            <person name="Hugenholtz P."/>
            <person name="Klenk H.P."/>
        </authorList>
    </citation>
    <scope>NUCLEOTIDE SEQUENCE [LARGE SCALE GENOMIC DNA]</scope>
    <source>
        <strain evidence="4 5">DSM 45044</strain>
    </source>
</reference>
<dbReference type="GO" id="GO:0004180">
    <property type="term" value="F:carboxypeptidase activity"/>
    <property type="evidence" value="ECO:0007669"/>
    <property type="project" value="UniProtKB-KW"/>
</dbReference>
<dbReference type="InterPro" id="IPR013230">
    <property type="entry name" value="Peptidase_M15A_C"/>
</dbReference>
<keyword evidence="5" id="KW-1185">Reference proteome</keyword>
<organism evidence="4 5">
    <name type="scientific">Stackebrandtia albiflava</name>
    <dbReference type="NCBI Taxonomy" id="406432"/>
    <lineage>
        <taxon>Bacteria</taxon>
        <taxon>Bacillati</taxon>
        <taxon>Actinomycetota</taxon>
        <taxon>Actinomycetes</taxon>
        <taxon>Glycomycetales</taxon>
        <taxon>Glycomycetaceae</taxon>
        <taxon>Stackebrandtia</taxon>
    </lineage>
</organism>
<gene>
    <name evidence="4" type="ORF">LX16_4396</name>
</gene>
<feature type="signal peptide" evidence="1">
    <location>
        <begin position="1"/>
        <end position="20"/>
    </location>
</feature>
<dbReference type="SUPFAM" id="SSF47090">
    <property type="entry name" value="PGBD-like"/>
    <property type="match status" value="1"/>
</dbReference>
<sequence length="239" mass="25275">MFRGSRRTLLAAAVTLPVTAAVVGVTGGPAQAAEYRWPATLAEMTSADIRQLQIRLAGYPGYRAVLAVDGVFGPRTRAALLRFSAAYSLPDDGGTGEAVFDKIYQLQDSDNTPVHFDYAEFDQCDDDWSGGAVSTATARENARRLMWKLEALRHALGDRPITVVGGFRSRACNDALGGEPDSRHLYGDAADIVAGSPCEVARRAGYHGFGEIFGAGRPGHGDGVHVASGGSVWSAPGCF</sequence>
<protein>
    <submittedName>
        <fullName evidence="4">Zinc D-Ala-D-Ala carboxypeptidase</fullName>
    </submittedName>
</protein>
<proteinExistence type="predicted"/>
<dbReference type="EMBL" id="VLLL01000008">
    <property type="protein sequence ID" value="TWJ08175.1"/>
    <property type="molecule type" value="Genomic_DNA"/>
</dbReference>
<dbReference type="Pfam" id="PF01471">
    <property type="entry name" value="PG_binding_1"/>
    <property type="match status" value="1"/>
</dbReference>
<dbReference type="Pfam" id="PF08291">
    <property type="entry name" value="Peptidase_M15_3"/>
    <property type="match status" value="1"/>
</dbReference>
<evidence type="ECO:0000313" key="4">
    <source>
        <dbReference type="EMBL" id="TWJ08175.1"/>
    </source>
</evidence>
<evidence type="ECO:0000259" key="3">
    <source>
        <dbReference type="Pfam" id="PF08291"/>
    </source>
</evidence>
<name>A0A562URC1_9ACTN</name>
<dbReference type="Proteomes" id="UP000321617">
    <property type="component" value="Unassembled WGS sequence"/>
</dbReference>
<feature type="domain" description="Peptidase M15A C-terminal" evidence="3">
    <location>
        <begin position="115"/>
        <end position="226"/>
    </location>
</feature>
<dbReference type="Gene3D" id="1.10.101.10">
    <property type="entry name" value="PGBD-like superfamily/PGBD"/>
    <property type="match status" value="1"/>
</dbReference>
<accession>A0A562URC1</accession>
<dbReference type="InterPro" id="IPR036365">
    <property type="entry name" value="PGBD-like_sf"/>
</dbReference>
<dbReference type="OrthoDB" id="9810670at2"/>